<dbReference type="AlphaFoldDB" id="A0A0F9DTE9"/>
<reference evidence="1" key="1">
    <citation type="journal article" date="2015" name="Nature">
        <title>Complex archaea that bridge the gap between prokaryotes and eukaryotes.</title>
        <authorList>
            <person name="Spang A."/>
            <person name="Saw J.H."/>
            <person name="Jorgensen S.L."/>
            <person name="Zaremba-Niedzwiedzka K."/>
            <person name="Martijn J."/>
            <person name="Lind A.E."/>
            <person name="van Eijk R."/>
            <person name="Schleper C."/>
            <person name="Guy L."/>
            <person name="Ettema T.J."/>
        </authorList>
    </citation>
    <scope>NUCLEOTIDE SEQUENCE</scope>
</reference>
<proteinExistence type="predicted"/>
<comment type="caution">
    <text evidence="1">The sequence shown here is derived from an EMBL/GenBank/DDBJ whole genome shotgun (WGS) entry which is preliminary data.</text>
</comment>
<feature type="non-terminal residue" evidence="1">
    <location>
        <position position="83"/>
    </location>
</feature>
<dbReference type="EMBL" id="LAZR01040167">
    <property type="protein sequence ID" value="KKL15168.1"/>
    <property type="molecule type" value="Genomic_DNA"/>
</dbReference>
<sequence>MTYSVGSLVKARGREWVVLPESSEQLLKLRPLGGSDVESTAILTSLETVRPARFGLPDPDQLGDHRSCRLLREAVRLGTRSAT</sequence>
<organism evidence="1">
    <name type="scientific">marine sediment metagenome</name>
    <dbReference type="NCBI Taxonomy" id="412755"/>
    <lineage>
        <taxon>unclassified sequences</taxon>
        <taxon>metagenomes</taxon>
        <taxon>ecological metagenomes</taxon>
    </lineage>
</organism>
<name>A0A0F9DTE9_9ZZZZ</name>
<protein>
    <submittedName>
        <fullName evidence="1">Uncharacterized protein</fullName>
    </submittedName>
</protein>
<evidence type="ECO:0000313" key="1">
    <source>
        <dbReference type="EMBL" id="KKL15168.1"/>
    </source>
</evidence>
<gene>
    <name evidence="1" type="ORF">LCGC14_2508310</name>
</gene>
<accession>A0A0F9DTE9</accession>